<feature type="compositionally biased region" description="Basic and acidic residues" evidence="1">
    <location>
        <begin position="97"/>
        <end position="108"/>
    </location>
</feature>
<keyword evidence="3" id="KW-1185">Reference proteome</keyword>
<organism evidence="2 3">
    <name type="scientific">Armillaria ostoyae</name>
    <name type="common">Armillaria root rot fungus</name>
    <dbReference type="NCBI Taxonomy" id="47428"/>
    <lineage>
        <taxon>Eukaryota</taxon>
        <taxon>Fungi</taxon>
        <taxon>Dikarya</taxon>
        <taxon>Basidiomycota</taxon>
        <taxon>Agaricomycotina</taxon>
        <taxon>Agaricomycetes</taxon>
        <taxon>Agaricomycetidae</taxon>
        <taxon>Agaricales</taxon>
        <taxon>Marasmiineae</taxon>
        <taxon>Physalacriaceae</taxon>
        <taxon>Armillaria</taxon>
    </lineage>
</organism>
<protein>
    <submittedName>
        <fullName evidence="2">Uncharacterized protein</fullName>
    </submittedName>
</protein>
<accession>A0A284S897</accession>
<reference evidence="3" key="1">
    <citation type="journal article" date="2017" name="Nat. Ecol. Evol.">
        <title>Genome expansion and lineage-specific genetic innovations in the forest pathogenic fungi Armillaria.</title>
        <authorList>
            <person name="Sipos G."/>
            <person name="Prasanna A.N."/>
            <person name="Walter M.C."/>
            <person name="O'Connor E."/>
            <person name="Balint B."/>
            <person name="Krizsan K."/>
            <person name="Kiss B."/>
            <person name="Hess J."/>
            <person name="Varga T."/>
            <person name="Slot J."/>
            <person name="Riley R."/>
            <person name="Boka B."/>
            <person name="Rigling D."/>
            <person name="Barry K."/>
            <person name="Lee J."/>
            <person name="Mihaltcheva S."/>
            <person name="LaButti K."/>
            <person name="Lipzen A."/>
            <person name="Waldron R."/>
            <person name="Moloney N.M."/>
            <person name="Sperisen C."/>
            <person name="Kredics L."/>
            <person name="Vagvoelgyi C."/>
            <person name="Patrignani A."/>
            <person name="Fitzpatrick D."/>
            <person name="Nagy I."/>
            <person name="Doyle S."/>
            <person name="Anderson J.B."/>
            <person name="Grigoriev I.V."/>
            <person name="Gueldener U."/>
            <person name="Muensterkoetter M."/>
            <person name="Nagy L.G."/>
        </authorList>
    </citation>
    <scope>NUCLEOTIDE SEQUENCE [LARGE SCALE GENOMIC DNA]</scope>
    <source>
        <strain evidence="3">C18/9</strain>
    </source>
</reference>
<feature type="region of interest" description="Disordered" evidence="1">
    <location>
        <begin position="35"/>
        <end position="108"/>
    </location>
</feature>
<evidence type="ECO:0000313" key="3">
    <source>
        <dbReference type="Proteomes" id="UP000219338"/>
    </source>
</evidence>
<gene>
    <name evidence="2" type="ORF">ARMOST_20735</name>
</gene>
<evidence type="ECO:0000313" key="2">
    <source>
        <dbReference type="EMBL" id="SJL17190.1"/>
    </source>
</evidence>
<name>A0A284S897_ARMOS</name>
<dbReference type="EMBL" id="FUEG01000041">
    <property type="protein sequence ID" value="SJL17190.1"/>
    <property type="molecule type" value="Genomic_DNA"/>
</dbReference>
<dbReference type="Proteomes" id="UP000219338">
    <property type="component" value="Unassembled WGS sequence"/>
</dbReference>
<feature type="compositionally biased region" description="Low complexity" evidence="1">
    <location>
        <begin position="74"/>
        <end position="85"/>
    </location>
</feature>
<evidence type="ECO:0000256" key="1">
    <source>
        <dbReference type="SAM" id="MobiDB-lite"/>
    </source>
</evidence>
<proteinExistence type="predicted"/>
<sequence>MTNTLSLPSIHEIFPEHLLRTLPEVRRVPSTLIPPSCYARSPINHSRHSFGVLRPDPASDSLKRIPSSASDPHQQQSFPQPRRQSTPTSSEEGEDVLGEHDRKHVCTM</sequence>
<dbReference type="AlphaFoldDB" id="A0A284S897"/>